<organism evidence="1 2">
    <name type="scientific">Dyella lutea</name>
    <dbReference type="NCBI Taxonomy" id="2950441"/>
    <lineage>
        <taxon>Bacteria</taxon>
        <taxon>Pseudomonadati</taxon>
        <taxon>Pseudomonadota</taxon>
        <taxon>Gammaproteobacteria</taxon>
        <taxon>Lysobacterales</taxon>
        <taxon>Rhodanobacteraceae</taxon>
        <taxon>Dyella</taxon>
    </lineage>
</organism>
<dbReference type="RefSeq" id="WP_253567701.1">
    <property type="nucleotide sequence ID" value="NZ_JAMZEK010000003.1"/>
</dbReference>
<dbReference type="Proteomes" id="UP001204615">
    <property type="component" value="Unassembled WGS sequence"/>
</dbReference>
<proteinExistence type="predicted"/>
<evidence type="ECO:0000313" key="2">
    <source>
        <dbReference type="Proteomes" id="UP001204615"/>
    </source>
</evidence>
<dbReference type="EMBL" id="JAMZEK010000003">
    <property type="protein sequence ID" value="MCP1375305.1"/>
    <property type="molecule type" value="Genomic_DNA"/>
</dbReference>
<name>A0ABT1FDW8_9GAMM</name>
<gene>
    <name evidence="1" type="ORF">NC595_14745</name>
</gene>
<keyword evidence="2" id="KW-1185">Reference proteome</keyword>
<sequence length="65" mass="7414">MNLFVKILERFERGLGIVTIIKKPPYIFRQVRMYIALIEWMLGAITGGASLREGVRSASNTFKLV</sequence>
<reference evidence="1 2" key="1">
    <citation type="submission" date="2022-06" db="EMBL/GenBank/DDBJ databases">
        <title>Dyella sp. Sa strain:Sa Genome sequencing.</title>
        <authorList>
            <person name="Park S."/>
        </authorList>
    </citation>
    <scope>NUCLEOTIDE SEQUENCE [LARGE SCALE GENOMIC DNA]</scope>
    <source>
        <strain evidence="1 2">Sa</strain>
    </source>
</reference>
<comment type="caution">
    <text evidence="1">The sequence shown here is derived from an EMBL/GenBank/DDBJ whole genome shotgun (WGS) entry which is preliminary data.</text>
</comment>
<evidence type="ECO:0000313" key="1">
    <source>
        <dbReference type="EMBL" id="MCP1375305.1"/>
    </source>
</evidence>
<accession>A0ABT1FDW8</accession>
<protein>
    <submittedName>
        <fullName evidence="1">Uncharacterized protein</fullName>
    </submittedName>
</protein>